<sequence length="134" mass="15419">MALGGFIKPINKMKEMYWIERLDNIQCVLIIALTWSVIWLLIVLIVHFMNDDENDSLDKERYRSRKIAGSIIAICTLILTFLPSTEEMYCIIGIGGTIDYLRQNETAKQLPDKCVKALDLFITKMTDESNNSQK</sequence>
<evidence type="ECO:0000313" key="2">
    <source>
        <dbReference type="Proteomes" id="UP000006731"/>
    </source>
</evidence>
<proteinExistence type="predicted"/>
<dbReference type="HOGENOM" id="CLU_1891962_0_0_10"/>
<protein>
    <submittedName>
        <fullName evidence="1">Membrane protein</fullName>
    </submittedName>
</protein>
<dbReference type="AlphaFoldDB" id="Q5LCZ1"/>
<accession>Q5LCZ1</accession>
<accession>A0A380YZ51</accession>
<organism evidence="1 2">
    <name type="scientific">Bacteroides fragilis (strain ATCC 25285 / DSM 2151 / CCUG 4856 / JCM 11019 / LMG 10263 / NCTC 9343 / Onslow / VPI 2553 / EN-2)</name>
    <dbReference type="NCBI Taxonomy" id="272559"/>
    <lineage>
        <taxon>Bacteria</taxon>
        <taxon>Pseudomonadati</taxon>
        <taxon>Bacteroidota</taxon>
        <taxon>Bacteroidia</taxon>
        <taxon>Bacteroidales</taxon>
        <taxon>Bacteroidaceae</taxon>
        <taxon>Bacteroides</taxon>
    </lineage>
</organism>
<name>Q5LCZ1_BACFN</name>
<dbReference type="eggNOG" id="ENOG502ZEBC">
    <property type="taxonomic scope" value="Bacteria"/>
</dbReference>
<dbReference type="PaxDb" id="272559-BF9343_2239"/>
<reference evidence="1 2" key="1">
    <citation type="journal article" date="2005" name="Science">
        <title>Extensive DNA inversions in the B. fragilis genome control variable gene expression.</title>
        <authorList>
            <person name="Cerdeno-Tarraga A.M."/>
            <person name="Patrick S."/>
            <person name="Crosmann L."/>
            <person name="Blakely G."/>
            <person name="Abratt V."/>
            <person name="Lennard N."/>
            <person name="Duerden B."/>
            <person name="Poxton I."/>
            <person name="Harris B."/>
            <person name="Quail M.A."/>
            <person name="Barron A."/>
            <person name="Clarck L."/>
            <person name="Corton C."/>
            <person name="Doggett J."/>
            <person name="Holden M.T.G."/>
            <person name="Larke N."/>
            <person name="Line A."/>
            <person name="Lord A."/>
            <person name="Norbertczak H."/>
            <person name="Ormond D."/>
            <person name="Price C."/>
            <person name="Rabbinowitsch E."/>
            <person name="Woodward J."/>
            <person name="Barrel B.G."/>
            <person name="Parkhill J."/>
        </authorList>
    </citation>
    <scope>NUCLEOTIDE SEQUENCE [LARGE SCALE GENOMIC DNA]</scope>
    <source>
        <strain evidence="2">ATCC 25285 / DSM 2151 / CCUG 4856 / JCM 11019 / LMG 10263 / NCTC 9343 / Onslow / VPI 2553 / EN-2</strain>
    </source>
</reference>
<evidence type="ECO:0000313" key="1">
    <source>
        <dbReference type="EMBL" id="CAH08020.1"/>
    </source>
</evidence>
<dbReference type="Proteomes" id="UP000006731">
    <property type="component" value="Chromosome"/>
</dbReference>
<gene>
    <name evidence="1" type="ORF">BF9343_2239</name>
</gene>
<dbReference type="EMBL" id="CR626927">
    <property type="protein sequence ID" value="CAH08020.1"/>
    <property type="molecule type" value="Genomic_DNA"/>
</dbReference>
<dbReference type="KEGG" id="bfs:BF9343_2239"/>
<keyword evidence="2" id="KW-1185">Reference proteome</keyword>